<feature type="signal peptide" evidence="4">
    <location>
        <begin position="1"/>
        <end position="22"/>
    </location>
</feature>
<keyword evidence="9" id="KW-1185">Reference proteome</keyword>
<keyword evidence="4" id="KW-0732">Signal</keyword>
<dbReference type="InterPro" id="IPR005887">
    <property type="entry name" value="GH92_a_mannosidase_put"/>
</dbReference>
<dbReference type="PANTHER" id="PTHR12143:SF39">
    <property type="entry name" value="SECRETED PROTEIN"/>
    <property type="match status" value="1"/>
</dbReference>
<evidence type="ECO:0000313" key="8">
    <source>
        <dbReference type="EMBL" id="KKB57619.1"/>
    </source>
</evidence>
<dbReference type="Gene3D" id="2.60.120.260">
    <property type="entry name" value="Galactose-binding domain-like"/>
    <property type="match status" value="1"/>
</dbReference>
<dbReference type="GO" id="GO:0000224">
    <property type="term" value="F:peptide-N4-(N-acetyl-beta-glucosaminyl)asparagine amidase activity"/>
    <property type="evidence" value="ECO:0007669"/>
    <property type="project" value="TreeGrafter"/>
</dbReference>
<proteinExistence type="predicted"/>
<reference evidence="8 9" key="1">
    <citation type="submission" date="2013-04" db="EMBL/GenBank/DDBJ databases">
        <title>The Genome Sequence of Parabacteroides gordonii DSM 23371.</title>
        <authorList>
            <consortium name="The Broad Institute Genomics Platform"/>
            <person name="Earl A."/>
            <person name="Ward D."/>
            <person name="Feldgarden M."/>
            <person name="Gevers D."/>
            <person name="Martens E."/>
            <person name="Sakamoto M."/>
            <person name="Benno Y."/>
            <person name="Suzuki N."/>
            <person name="Matsunaga N."/>
            <person name="Koshihara K."/>
            <person name="Seki M."/>
            <person name="Komiya H."/>
            <person name="Walker B."/>
            <person name="Young S."/>
            <person name="Zeng Q."/>
            <person name="Gargeya S."/>
            <person name="Fitzgerald M."/>
            <person name="Haas B."/>
            <person name="Abouelleil A."/>
            <person name="Allen A.W."/>
            <person name="Alvarado L."/>
            <person name="Arachchi H.M."/>
            <person name="Berlin A.M."/>
            <person name="Chapman S.B."/>
            <person name="Gainer-Dewar J."/>
            <person name="Goldberg J."/>
            <person name="Griggs A."/>
            <person name="Gujja S."/>
            <person name="Hansen M."/>
            <person name="Howarth C."/>
            <person name="Imamovic A."/>
            <person name="Ireland A."/>
            <person name="Larimer J."/>
            <person name="McCowan C."/>
            <person name="Murphy C."/>
            <person name="Pearson M."/>
            <person name="Poon T.W."/>
            <person name="Priest M."/>
            <person name="Roberts A."/>
            <person name="Saif S."/>
            <person name="Shea T."/>
            <person name="Sisk P."/>
            <person name="Sykes S."/>
            <person name="Wortman J."/>
            <person name="Nusbaum C."/>
            <person name="Birren B."/>
        </authorList>
    </citation>
    <scope>NUCLEOTIDE SEQUENCE [LARGE SCALE GENOMIC DNA]</scope>
    <source>
        <strain evidence="8 9">MS-1</strain>
    </source>
</reference>
<dbReference type="SUPFAM" id="SSF49785">
    <property type="entry name" value="Galactose-binding domain-like"/>
    <property type="match status" value="1"/>
</dbReference>
<name>A0A0F5JIU0_9BACT</name>
<comment type="caution">
    <text evidence="8">The sequence shown here is derived from an EMBL/GenBank/DDBJ whole genome shotgun (WGS) entry which is preliminary data.</text>
</comment>
<dbReference type="Pfam" id="PF17678">
    <property type="entry name" value="Glyco_hydro_92N"/>
    <property type="match status" value="1"/>
</dbReference>
<feature type="chain" id="PRO_5002490082" description="Glycoside hydrolase family 92 protein" evidence="4">
    <location>
        <begin position="23"/>
        <end position="918"/>
    </location>
</feature>
<dbReference type="SUPFAM" id="SSF48208">
    <property type="entry name" value="Six-hairpin glycosidases"/>
    <property type="match status" value="1"/>
</dbReference>
<dbReference type="Proteomes" id="UP000033035">
    <property type="component" value="Unassembled WGS sequence"/>
</dbReference>
<evidence type="ECO:0008006" key="10">
    <source>
        <dbReference type="Google" id="ProtNLM"/>
    </source>
</evidence>
<dbReference type="HOGENOM" id="CLU_003690_2_1_10"/>
<dbReference type="Gene3D" id="1.20.1050.60">
    <property type="entry name" value="alpha-1,2-mannosidase"/>
    <property type="match status" value="1"/>
</dbReference>
<dbReference type="GO" id="GO:0006516">
    <property type="term" value="P:glycoprotein catabolic process"/>
    <property type="evidence" value="ECO:0007669"/>
    <property type="project" value="TreeGrafter"/>
</dbReference>
<dbReference type="Gene3D" id="1.20.1610.10">
    <property type="entry name" value="alpha-1,2-mannosidases domains"/>
    <property type="match status" value="1"/>
</dbReference>
<dbReference type="InterPro" id="IPR008979">
    <property type="entry name" value="Galactose-bd-like_sf"/>
</dbReference>
<dbReference type="Gene3D" id="2.70.98.10">
    <property type="match status" value="1"/>
</dbReference>
<feature type="domain" description="DUF7402" evidence="7">
    <location>
        <begin position="27"/>
        <end position="161"/>
    </location>
</feature>
<dbReference type="PATRIC" id="fig|1203610.3.peg.1984"/>
<organism evidence="8 9">
    <name type="scientific">Parabacteroides gordonii MS-1 = DSM 23371</name>
    <dbReference type="NCBI Taxonomy" id="1203610"/>
    <lineage>
        <taxon>Bacteria</taxon>
        <taxon>Pseudomonadati</taxon>
        <taxon>Bacteroidota</taxon>
        <taxon>Bacteroidia</taxon>
        <taxon>Bacteroidales</taxon>
        <taxon>Tannerellaceae</taxon>
        <taxon>Parabacteroides</taxon>
    </lineage>
</organism>
<sequence>MKTYLKLFMLLLLGGFPWGMMQATPYNIAPKARASASSSVDAGRDASKAIDGVIRVLDKGEWVSKSTETFWGQIDYPWIQLDWERPVNINKIILYDRPVMESHIAGGVLRFSDGSKINVWGMDNDGTPKEIEFESRQVEWVRFEVTDAAGTQVGLSEIEVFPSPDDYTDYVSWVNPYTETARGRYFFFITGNQPYGMIGAAPLTRNKNQYGGGYNYNSTEVLGFPQIHCWMLSGLTVMPVTGDVDPTGGEQLWKSSFLHQGEIVQPGYHRLFLDKYKMWVEQTATDRVSFYRFTYTEDNPADILLNLGGYVGTSTMVNAHVNKKGNNSVEGYFDTTGRLWGGPDVVRIYFAVTFDTPFKALDGWVDQQRLTDINELQGTKESTPRNRGMSYHDAPTSGVKANYQVQAGEQLQMKVAISYVSTDNAWENLEQDCNHWNFDQVRQNSQQEWNEWLGRIDVKGGSHNQKMKFYTDLWHSLLGRHKLDDYNGEYPDYTDGTRSGAQTKNIRFHVRQLEKDKQGKVKHHMYNSDAFWLTQWNLNTLWGLAYPSVLDDFAASLLEYDVNGNLLPRGPCAGGYSYIMSGCPATSLITSAFQKGLVKKWNPQNAFRAMKRNHSKGGMLALDMDKELDFYVRNGYCPGNAGLTIQWAFEDWALSEMAAKMGKKGDADYFRKRATGWPASFNKDLGLILPKKADGEWLHTDPLSGNGYVEANAWQATFGISHAIPVLAKMMGGNDSLCNKLDYAFRGSEDTDFVYGYGSGYVSYANQPGCSNAHVFSHAGKPWLTQYWVRRVKEQAYGAIGPDRGYGGHDEDQGQMGGVSSLMAIGLFALDGGSSRDPQYDITSPVFDEVTISLDADYYKGKSFKIKTYNNSATNCYIQRAQLNGKEYNSFQIPHTVFSDGGVLELWLGDTPNEAWGK</sequence>
<evidence type="ECO:0000259" key="5">
    <source>
        <dbReference type="Pfam" id="PF07971"/>
    </source>
</evidence>
<evidence type="ECO:0000256" key="1">
    <source>
        <dbReference type="ARBA" id="ARBA00001913"/>
    </source>
</evidence>
<dbReference type="PANTHER" id="PTHR12143">
    <property type="entry name" value="PEPTIDE N-GLYCANASE PNGASE -RELATED"/>
    <property type="match status" value="1"/>
</dbReference>
<evidence type="ECO:0000256" key="4">
    <source>
        <dbReference type="SAM" id="SignalP"/>
    </source>
</evidence>
<evidence type="ECO:0000259" key="6">
    <source>
        <dbReference type="Pfam" id="PF17678"/>
    </source>
</evidence>
<evidence type="ECO:0000313" key="9">
    <source>
        <dbReference type="Proteomes" id="UP000033035"/>
    </source>
</evidence>
<dbReference type="NCBIfam" id="TIGR01180">
    <property type="entry name" value="aman2_put"/>
    <property type="match status" value="1"/>
</dbReference>
<dbReference type="STRING" id="1203610.HMPREF1536_01934"/>
<dbReference type="InterPro" id="IPR014718">
    <property type="entry name" value="GH-type_carb-bd"/>
</dbReference>
<dbReference type="GO" id="GO:0005975">
    <property type="term" value="P:carbohydrate metabolic process"/>
    <property type="evidence" value="ECO:0007669"/>
    <property type="project" value="InterPro"/>
</dbReference>
<evidence type="ECO:0000259" key="7">
    <source>
        <dbReference type="Pfam" id="PF24135"/>
    </source>
</evidence>
<evidence type="ECO:0000256" key="2">
    <source>
        <dbReference type="ARBA" id="ARBA00011245"/>
    </source>
</evidence>
<feature type="domain" description="Glycosyl hydrolase family 92" evidence="5">
    <location>
        <begin position="424"/>
        <end position="910"/>
    </location>
</feature>
<dbReference type="Pfam" id="PF24135">
    <property type="entry name" value="DUF7402"/>
    <property type="match status" value="1"/>
</dbReference>
<dbReference type="AlphaFoldDB" id="A0A0F5JIU0"/>
<dbReference type="GO" id="GO:0005829">
    <property type="term" value="C:cytosol"/>
    <property type="evidence" value="ECO:0007669"/>
    <property type="project" value="TreeGrafter"/>
</dbReference>
<comment type="cofactor">
    <cofactor evidence="1">
        <name>Ca(2+)</name>
        <dbReference type="ChEBI" id="CHEBI:29108"/>
    </cofactor>
</comment>
<comment type="subunit">
    <text evidence="2">Monomer.</text>
</comment>
<dbReference type="InterPro" id="IPR008928">
    <property type="entry name" value="6-hairpin_glycosidase_sf"/>
</dbReference>
<dbReference type="InterPro" id="IPR041371">
    <property type="entry name" value="GH92_N"/>
</dbReference>
<accession>A0A0F5JIU0</accession>
<dbReference type="Gene3D" id="3.30.2080.10">
    <property type="entry name" value="GH92 mannosidase domain"/>
    <property type="match status" value="1"/>
</dbReference>
<dbReference type="EMBL" id="AQHW01000012">
    <property type="protein sequence ID" value="KKB57619.1"/>
    <property type="molecule type" value="Genomic_DNA"/>
</dbReference>
<gene>
    <name evidence="8" type="ORF">HMPREF1536_01934</name>
</gene>
<dbReference type="InterPro" id="IPR012939">
    <property type="entry name" value="Glyco_hydro_92"/>
</dbReference>
<dbReference type="Pfam" id="PF07971">
    <property type="entry name" value="Glyco_hydro_92"/>
    <property type="match status" value="1"/>
</dbReference>
<dbReference type="InterPro" id="IPR055826">
    <property type="entry name" value="DUF7402"/>
</dbReference>
<evidence type="ECO:0000256" key="3">
    <source>
        <dbReference type="ARBA" id="ARBA00022837"/>
    </source>
</evidence>
<feature type="domain" description="Glycosyl hydrolase family 92 N-terminal" evidence="6">
    <location>
        <begin position="173"/>
        <end position="418"/>
    </location>
</feature>
<keyword evidence="3" id="KW-0106">Calcium</keyword>
<dbReference type="InterPro" id="IPR050883">
    <property type="entry name" value="PNGase"/>
</dbReference>
<protein>
    <recommendedName>
        <fullName evidence="10">Glycoside hydrolase family 92 protein</fullName>
    </recommendedName>
</protein>
<dbReference type="GO" id="GO:0030246">
    <property type="term" value="F:carbohydrate binding"/>
    <property type="evidence" value="ECO:0007669"/>
    <property type="project" value="InterPro"/>
</dbReference>